<dbReference type="PANTHER" id="PTHR40031:SF1">
    <property type="entry name" value="MEMBRANE-BOUND METAL-DEPENDENT HYDROLASE"/>
    <property type="match status" value="1"/>
</dbReference>
<keyword evidence="1" id="KW-0472">Membrane</keyword>
<dbReference type="InterPro" id="IPR053170">
    <property type="entry name" value="Transcription_regulator"/>
</dbReference>
<protein>
    <submittedName>
        <fullName evidence="2">Metal-dependent hydrolase</fullName>
    </submittedName>
</protein>
<feature type="transmembrane region" description="Helical" evidence="1">
    <location>
        <begin position="157"/>
        <end position="177"/>
    </location>
</feature>
<evidence type="ECO:0000313" key="3">
    <source>
        <dbReference type="Proteomes" id="UP000761264"/>
    </source>
</evidence>
<reference evidence="2" key="1">
    <citation type="submission" date="2020-03" db="EMBL/GenBank/DDBJ databases">
        <title>Genome of Pelagibius litoralis DSM 21314T.</title>
        <authorList>
            <person name="Wang G."/>
        </authorList>
    </citation>
    <scope>NUCLEOTIDE SEQUENCE</scope>
    <source>
        <strain evidence="2">DSM 21314</strain>
    </source>
</reference>
<dbReference type="Proteomes" id="UP000761264">
    <property type="component" value="Unassembled WGS sequence"/>
</dbReference>
<name>A0A967EZ52_9PROT</name>
<organism evidence="2 3">
    <name type="scientific">Pelagibius litoralis</name>
    <dbReference type="NCBI Taxonomy" id="374515"/>
    <lineage>
        <taxon>Bacteria</taxon>
        <taxon>Pseudomonadati</taxon>
        <taxon>Pseudomonadota</taxon>
        <taxon>Alphaproteobacteria</taxon>
        <taxon>Rhodospirillales</taxon>
        <taxon>Rhodovibrionaceae</taxon>
        <taxon>Pelagibius</taxon>
    </lineage>
</organism>
<proteinExistence type="predicted"/>
<keyword evidence="3" id="KW-1185">Reference proteome</keyword>
<dbReference type="PANTHER" id="PTHR40031">
    <property type="entry name" value="HYPOTHETICAL MEMBRANE SPANNING PROTEIN"/>
    <property type="match status" value="1"/>
</dbReference>
<accession>A0A967EZ52</accession>
<sequence length="386" mass="41141">MDSVTQFALGATIGAAVLGKRMGPWKAAVTGGLLGTLPDMDVLYPFDDPIDSFTLHRGPSHSFFIQALVTPLFGEALVRLFETLKNQRLRTYLAVYLIFVTHALIDALTVYGTRVFWPILPDPVGTGSIFIIDPLYTLPLLIVMVWAFCLRSWSSGFGRALTGALIFSTAYLGWGLAAQQVVQARAATLLSQAGIYPERLLGSPTPFNTLLWKVIAVDGQGNEGRYINLYIPLLGGQDSITAYVHPRGTEGLGRLGCLEALAGSGEASEGGEASQGGAVALAKLAEFSDGFYRIEESGGEIHVADLRMGMTPNYVFRFAIARETPAGLAPTAPERRPSERSAEGDLDWLQANLTGTPMVRTAEAAALADLSGPVMVAEAESVAAGC</sequence>
<evidence type="ECO:0000256" key="1">
    <source>
        <dbReference type="SAM" id="Phobius"/>
    </source>
</evidence>
<keyword evidence="2" id="KW-0378">Hydrolase</keyword>
<feature type="transmembrane region" description="Helical" evidence="1">
    <location>
        <begin position="93"/>
        <end position="117"/>
    </location>
</feature>
<keyword evidence="1" id="KW-0812">Transmembrane</keyword>
<dbReference type="RefSeq" id="WP_167226352.1">
    <property type="nucleotide sequence ID" value="NZ_JAAQPH010000012.1"/>
</dbReference>
<keyword evidence="1" id="KW-1133">Transmembrane helix</keyword>
<gene>
    <name evidence="2" type="ORF">HBA54_15895</name>
</gene>
<evidence type="ECO:0000313" key="2">
    <source>
        <dbReference type="EMBL" id="NIA70088.1"/>
    </source>
</evidence>
<dbReference type="InterPro" id="IPR007404">
    <property type="entry name" value="YdjM-like"/>
</dbReference>
<dbReference type="EMBL" id="JAAQPH010000012">
    <property type="protein sequence ID" value="NIA70088.1"/>
    <property type="molecule type" value="Genomic_DNA"/>
</dbReference>
<dbReference type="AlphaFoldDB" id="A0A967EZ52"/>
<comment type="caution">
    <text evidence="2">The sequence shown here is derived from an EMBL/GenBank/DDBJ whole genome shotgun (WGS) entry which is preliminary data.</text>
</comment>
<feature type="transmembrane region" description="Helical" evidence="1">
    <location>
        <begin position="129"/>
        <end position="150"/>
    </location>
</feature>
<dbReference type="Pfam" id="PF04307">
    <property type="entry name" value="YdjM"/>
    <property type="match status" value="1"/>
</dbReference>
<dbReference type="GO" id="GO:0016787">
    <property type="term" value="F:hydrolase activity"/>
    <property type="evidence" value="ECO:0007669"/>
    <property type="project" value="UniProtKB-KW"/>
</dbReference>